<dbReference type="RefSeq" id="WP_245761018.1">
    <property type="nucleotide sequence ID" value="NZ_FNOK01000006.1"/>
</dbReference>
<sequence length="182" mass="19287">MKFLQIATMLSATIACALMAGLFAGFAYAVMPGLGRSSDRTLVEAMQNINKAILNPAFLVPFIGAIPLLALAVFLAWQGHGRPALPWLIAGLVLYLAAFAITAAFNVPLNDRLATATTDFAAARSAFEKTWGTWNIVRALVHTAAFICLLWSLVVYGSQRVDDGQPVALQAGHARSVVVSGG</sequence>
<evidence type="ECO:0000313" key="2">
    <source>
        <dbReference type="EMBL" id="SDW91117.1"/>
    </source>
</evidence>
<dbReference type="Pfam" id="PF08592">
    <property type="entry name" value="Anthrone_oxy"/>
    <property type="match status" value="1"/>
</dbReference>
<dbReference type="Proteomes" id="UP000199529">
    <property type="component" value="Unassembled WGS sequence"/>
</dbReference>
<dbReference type="STRING" id="418495.SAMN05216215_100653"/>
<reference evidence="3" key="1">
    <citation type="submission" date="2016-10" db="EMBL/GenBank/DDBJ databases">
        <authorList>
            <person name="Varghese N."/>
            <person name="Submissions S."/>
        </authorList>
    </citation>
    <scope>NUCLEOTIDE SEQUENCE [LARGE SCALE GENOMIC DNA]</scope>
    <source>
        <strain evidence="3">CGMCC 4.3530</strain>
    </source>
</reference>
<name>A0A1H2XE37_9PSEU</name>
<dbReference type="EMBL" id="FNOK01000006">
    <property type="protein sequence ID" value="SDW91117.1"/>
    <property type="molecule type" value="Genomic_DNA"/>
</dbReference>
<keyword evidence="1" id="KW-0472">Membrane</keyword>
<keyword evidence="3" id="KW-1185">Reference proteome</keyword>
<accession>A0A1H2XE37</accession>
<dbReference type="PROSITE" id="PS51257">
    <property type="entry name" value="PROKAR_LIPOPROTEIN"/>
    <property type="match status" value="1"/>
</dbReference>
<dbReference type="InterPro" id="IPR013901">
    <property type="entry name" value="Anthrone_oxy"/>
</dbReference>
<keyword evidence="1" id="KW-1133">Transmembrane helix</keyword>
<gene>
    <name evidence="2" type="ORF">SAMN05216215_100653</name>
</gene>
<evidence type="ECO:0000313" key="3">
    <source>
        <dbReference type="Proteomes" id="UP000199529"/>
    </source>
</evidence>
<organism evidence="2 3">
    <name type="scientific">Saccharopolyspora shandongensis</name>
    <dbReference type="NCBI Taxonomy" id="418495"/>
    <lineage>
        <taxon>Bacteria</taxon>
        <taxon>Bacillati</taxon>
        <taxon>Actinomycetota</taxon>
        <taxon>Actinomycetes</taxon>
        <taxon>Pseudonocardiales</taxon>
        <taxon>Pseudonocardiaceae</taxon>
        <taxon>Saccharopolyspora</taxon>
    </lineage>
</organism>
<feature type="transmembrane region" description="Helical" evidence="1">
    <location>
        <begin position="84"/>
        <end position="105"/>
    </location>
</feature>
<feature type="transmembrane region" description="Helical" evidence="1">
    <location>
        <begin position="53"/>
        <end position="77"/>
    </location>
</feature>
<keyword evidence="1" id="KW-0812">Transmembrane</keyword>
<feature type="transmembrane region" description="Helical" evidence="1">
    <location>
        <begin position="136"/>
        <end position="156"/>
    </location>
</feature>
<proteinExistence type="predicted"/>
<protein>
    <submittedName>
        <fullName evidence="2">Uncharacterized membrane protein</fullName>
    </submittedName>
</protein>
<evidence type="ECO:0000256" key="1">
    <source>
        <dbReference type="SAM" id="Phobius"/>
    </source>
</evidence>
<dbReference type="AlphaFoldDB" id="A0A1H2XE37"/>